<feature type="compositionally biased region" description="Polar residues" evidence="6">
    <location>
        <begin position="340"/>
        <end position="357"/>
    </location>
</feature>
<keyword evidence="2" id="KW-0547">Nucleotide-binding</keyword>
<sequence>VKVIICINQEYNNRNHNHNNQGLAITATTALKTVGSLLSSNSPLNTIHLKVNKGTGDFSSNSSSSSCIQIDDNKRIITLLDPTPSRRRRGIGGVVRNYKFDNIVTQDTLKVCKTHSMIGYDYSPMECGIIPCGISWLYQLLNYQKQWYNTRFSIRISAVEITGLNEEFRDLLANTKASCDHYLQTTNRPMQQKNSTSSSSSSLMNKISLGTNYEKAQTISAHMIDKLSHLCELRASTAEKAAYLLDTALSNRTVHNCNHLSGLSHMLFTLHLYQCKLENNSSEMSISGGRTKFHFLDLGCGRYGQHSIHVNKCVEAENNLNSNDYSKLNKNENTNNITNSHSPTSSDSNNVSKFSTSEDSLSNCTTNLSQELKSIEHRTLSKALSLSGIGSVLLALLTGRRQLPYHDSSLTYLLREAITGNQIQPCILAHISENVQYYTETLQ</sequence>
<reference evidence="8 9" key="1">
    <citation type="journal article" date="2019" name="PLoS Pathog.">
        <title>Genome sequence of the bovine parasite Schistosoma bovis Tanzania.</title>
        <authorList>
            <person name="Oey H."/>
            <person name="Zakrzewski M."/>
            <person name="Gobert G."/>
            <person name="Gravermann K."/>
            <person name="Stoye J."/>
            <person name="Jones M."/>
            <person name="Mcmanus D."/>
            <person name="Krause L."/>
        </authorList>
    </citation>
    <scope>NUCLEOTIDE SEQUENCE [LARGE SCALE GENOMIC DNA]</scope>
    <source>
        <strain evidence="8 9">TAN1997</strain>
    </source>
</reference>
<dbReference type="SMART" id="SM00129">
    <property type="entry name" value="KISc"/>
    <property type="match status" value="1"/>
</dbReference>
<evidence type="ECO:0000256" key="5">
    <source>
        <dbReference type="PROSITE-ProRule" id="PRU00283"/>
    </source>
</evidence>
<dbReference type="Pfam" id="PF00225">
    <property type="entry name" value="Kinesin"/>
    <property type="match status" value="1"/>
</dbReference>
<dbReference type="Proteomes" id="UP000290809">
    <property type="component" value="Unassembled WGS sequence"/>
</dbReference>
<dbReference type="STRING" id="6184.A0A430PY36"/>
<keyword evidence="3" id="KW-0067">ATP-binding</keyword>
<dbReference type="Gene3D" id="3.40.850.10">
    <property type="entry name" value="Kinesin motor domain"/>
    <property type="match status" value="1"/>
</dbReference>
<organism evidence="8 9">
    <name type="scientific">Schistosoma bovis</name>
    <name type="common">Blood fluke</name>
    <dbReference type="NCBI Taxonomy" id="6184"/>
    <lineage>
        <taxon>Eukaryota</taxon>
        <taxon>Metazoa</taxon>
        <taxon>Spiralia</taxon>
        <taxon>Lophotrochozoa</taxon>
        <taxon>Platyhelminthes</taxon>
        <taxon>Trematoda</taxon>
        <taxon>Digenea</taxon>
        <taxon>Strigeidida</taxon>
        <taxon>Schistosomatoidea</taxon>
        <taxon>Schistosomatidae</taxon>
        <taxon>Schistosoma</taxon>
    </lineage>
</organism>
<dbReference type="GO" id="GO:0007018">
    <property type="term" value="P:microtubule-based movement"/>
    <property type="evidence" value="ECO:0007669"/>
    <property type="project" value="InterPro"/>
</dbReference>
<evidence type="ECO:0000259" key="7">
    <source>
        <dbReference type="PROSITE" id="PS50067"/>
    </source>
</evidence>
<evidence type="ECO:0000256" key="2">
    <source>
        <dbReference type="ARBA" id="ARBA00022741"/>
    </source>
</evidence>
<proteinExistence type="inferred from homology"/>
<evidence type="ECO:0000256" key="1">
    <source>
        <dbReference type="ARBA" id="ARBA00004245"/>
    </source>
</evidence>
<keyword evidence="4" id="KW-0963">Cytoplasm</keyword>
<dbReference type="PROSITE" id="PS50067">
    <property type="entry name" value="KINESIN_MOTOR_2"/>
    <property type="match status" value="1"/>
</dbReference>
<dbReference type="GO" id="GO:0003777">
    <property type="term" value="F:microtubule motor activity"/>
    <property type="evidence" value="ECO:0007669"/>
    <property type="project" value="InterPro"/>
</dbReference>
<dbReference type="InterPro" id="IPR027417">
    <property type="entry name" value="P-loop_NTPase"/>
</dbReference>
<dbReference type="PANTHER" id="PTHR21608:SF7">
    <property type="entry name" value="KINESIN-LIKE PROTEIN CG14535"/>
    <property type="match status" value="1"/>
</dbReference>
<comment type="subcellular location">
    <subcellularLocation>
        <location evidence="1">Cytoplasm</location>
        <location evidence="1">Cytoskeleton</location>
    </subcellularLocation>
</comment>
<comment type="caution">
    <text evidence="5">Lacks conserved residue(s) required for the propagation of feature annotation.</text>
</comment>
<protein>
    <submittedName>
        <fullName evidence="8">Kinesin family member 26</fullName>
    </submittedName>
</protein>
<name>A0A430PY36_SCHBO</name>
<dbReference type="InterPro" id="IPR036961">
    <property type="entry name" value="Kinesin_motor_dom_sf"/>
</dbReference>
<evidence type="ECO:0000256" key="3">
    <source>
        <dbReference type="ARBA" id="ARBA00022840"/>
    </source>
</evidence>
<dbReference type="EMBL" id="QMKO01004238">
    <property type="protein sequence ID" value="RTG80346.1"/>
    <property type="molecule type" value="Genomic_DNA"/>
</dbReference>
<evidence type="ECO:0000313" key="8">
    <source>
        <dbReference type="EMBL" id="RTG80346.1"/>
    </source>
</evidence>
<dbReference type="InterPro" id="IPR027640">
    <property type="entry name" value="Kinesin-like_fam"/>
</dbReference>
<dbReference type="GO" id="GO:0005524">
    <property type="term" value="F:ATP binding"/>
    <property type="evidence" value="ECO:0007669"/>
    <property type="project" value="UniProtKB-KW"/>
</dbReference>
<evidence type="ECO:0000256" key="4">
    <source>
        <dbReference type="ARBA" id="ARBA00023212"/>
    </source>
</evidence>
<feature type="domain" description="Kinesin motor" evidence="7">
    <location>
        <begin position="113"/>
        <end position="443"/>
    </location>
</feature>
<evidence type="ECO:0000313" key="9">
    <source>
        <dbReference type="Proteomes" id="UP000290809"/>
    </source>
</evidence>
<dbReference type="AlphaFoldDB" id="A0A430PY36"/>
<dbReference type="PANTHER" id="PTHR21608">
    <property type="entry name" value="KINESIN-LIKE PROTEIN CG14535"/>
    <property type="match status" value="1"/>
</dbReference>
<dbReference type="SUPFAM" id="SSF52540">
    <property type="entry name" value="P-loop containing nucleoside triphosphate hydrolases"/>
    <property type="match status" value="1"/>
</dbReference>
<dbReference type="GO" id="GO:0008017">
    <property type="term" value="F:microtubule binding"/>
    <property type="evidence" value="ECO:0007669"/>
    <property type="project" value="InterPro"/>
</dbReference>
<feature type="non-terminal residue" evidence="8">
    <location>
        <position position="443"/>
    </location>
</feature>
<feature type="non-terminal residue" evidence="8">
    <location>
        <position position="1"/>
    </location>
</feature>
<feature type="region of interest" description="Disordered" evidence="6">
    <location>
        <begin position="324"/>
        <end position="357"/>
    </location>
</feature>
<evidence type="ECO:0000256" key="6">
    <source>
        <dbReference type="SAM" id="MobiDB-lite"/>
    </source>
</evidence>
<accession>A0A430PY36</accession>
<comment type="similarity">
    <text evidence="5">Belongs to the TRAFAC class myosin-kinesin ATPase superfamily. Kinesin family.</text>
</comment>
<keyword evidence="4" id="KW-0206">Cytoskeleton</keyword>
<comment type="caution">
    <text evidence="8">The sequence shown here is derived from an EMBL/GenBank/DDBJ whole genome shotgun (WGS) entry which is preliminary data.</text>
</comment>
<gene>
    <name evidence="8" type="ORF">DC041_0000078</name>
</gene>
<keyword evidence="9" id="KW-1185">Reference proteome</keyword>
<dbReference type="InterPro" id="IPR001752">
    <property type="entry name" value="Kinesin_motor_dom"/>
</dbReference>
<dbReference type="GO" id="GO:0005856">
    <property type="term" value="C:cytoskeleton"/>
    <property type="evidence" value="ECO:0007669"/>
    <property type="project" value="UniProtKB-SubCell"/>
</dbReference>